<dbReference type="InterPro" id="IPR001789">
    <property type="entry name" value="Sig_transdc_resp-reg_receiver"/>
</dbReference>
<protein>
    <submittedName>
        <fullName evidence="8">LuxR family two component transcriptional regulator</fullName>
    </submittedName>
</protein>
<proteinExistence type="predicted"/>
<dbReference type="SUPFAM" id="SSF46894">
    <property type="entry name" value="C-terminal effector domain of the bipartite response regulators"/>
    <property type="match status" value="1"/>
</dbReference>
<dbReference type="SUPFAM" id="SSF52172">
    <property type="entry name" value="CheY-like"/>
    <property type="match status" value="1"/>
</dbReference>
<dbReference type="PRINTS" id="PR00038">
    <property type="entry name" value="HTHLUXR"/>
</dbReference>
<evidence type="ECO:0000259" key="7">
    <source>
        <dbReference type="PROSITE" id="PS50110"/>
    </source>
</evidence>
<evidence type="ECO:0000256" key="4">
    <source>
        <dbReference type="ARBA" id="ARBA00023163"/>
    </source>
</evidence>
<dbReference type="PANTHER" id="PTHR43214">
    <property type="entry name" value="TWO-COMPONENT RESPONSE REGULATOR"/>
    <property type="match status" value="1"/>
</dbReference>
<dbReference type="Proteomes" id="UP000256661">
    <property type="component" value="Unassembled WGS sequence"/>
</dbReference>
<dbReference type="PROSITE" id="PS50043">
    <property type="entry name" value="HTH_LUXR_2"/>
    <property type="match status" value="1"/>
</dbReference>
<dbReference type="RefSeq" id="WP_116026643.1">
    <property type="nucleotide sequence ID" value="NZ_QTTT01000001.1"/>
</dbReference>
<dbReference type="InterPro" id="IPR039420">
    <property type="entry name" value="WalR-like"/>
</dbReference>
<dbReference type="CDD" id="cd06170">
    <property type="entry name" value="LuxR_C_like"/>
    <property type="match status" value="1"/>
</dbReference>
<dbReference type="GO" id="GO:0003677">
    <property type="term" value="F:DNA binding"/>
    <property type="evidence" value="ECO:0007669"/>
    <property type="project" value="UniProtKB-KW"/>
</dbReference>
<organism evidence="8 9">
    <name type="scientific">Thermomonospora umbrina</name>
    <dbReference type="NCBI Taxonomy" id="111806"/>
    <lineage>
        <taxon>Bacteria</taxon>
        <taxon>Bacillati</taxon>
        <taxon>Actinomycetota</taxon>
        <taxon>Actinomycetes</taxon>
        <taxon>Streptosporangiales</taxon>
        <taxon>Thermomonosporaceae</taxon>
        <taxon>Thermomonospora</taxon>
    </lineage>
</organism>
<dbReference type="Pfam" id="PF00196">
    <property type="entry name" value="GerE"/>
    <property type="match status" value="1"/>
</dbReference>
<dbReference type="SMART" id="SM00421">
    <property type="entry name" value="HTH_LUXR"/>
    <property type="match status" value="1"/>
</dbReference>
<evidence type="ECO:0000256" key="5">
    <source>
        <dbReference type="PROSITE-ProRule" id="PRU00169"/>
    </source>
</evidence>
<dbReference type="SMART" id="SM00448">
    <property type="entry name" value="REC"/>
    <property type="match status" value="1"/>
</dbReference>
<dbReference type="PROSITE" id="PS50110">
    <property type="entry name" value="RESPONSE_REGULATORY"/>
    <property type="match status" value="1"/>
</dbReference>
<dbReference type="InterPro" id="IPR000792">
    <property type="entry name" value="Tscrpt_reg_LuxR_C"/>
</dbReference>
<keyword evidence="4" id="KW-0804">Transcription</keyword>
<dbReference type="InterPro" id="IPR058245">
    <property type="entry name" value="NreC/VraR/RcsB-like_REC"/>
</dbReference>
<evidence type="ECO:0000313" key="9">
    <source>
        <dbReference type="Proteomes" id="UP000256661"/>
    </source>
</evidence>
<evidence type="ECO:0000256" key="1">
    <source>
        <dbReference type="ARBA" id="ARBA00022553"/>
    </source>
</evidence>
<feature type="domain" description="HTH luxR-type" evidence="6">
    <location>
        <begin position="151"/>
        <end position="216"/>
    </location>
</feature>
<accession>A0A3D9SNR6</accession>
<dbReference type="Gene3D" id="3.40.50.2300">
    <property type="match status" value="1"/>
</dbReference>
<evidence type="ECO:0000256" key="3">
    <source>
        <dbReference type="ARBA" id="ARBA00023125"/>
    </source>
</evidence>
<dbReference type="GO" id="GO:0000160">
    <property type="term" value="P:phosphorelay signal transduction system"/>
    <property type="evidence" value="ECO:0007669"/>
    <property type="project" value="InterPro"/>
</dbReference>
<evidence type="ECO:0000259" key="6">
    <source>
        <dbReference type="PROSITE" id="PS50043"/>
    </source>
</evidence>
<name>A0A3D9SNR6_9ACTN</name>
<evidence type="ECO:0000256" key="2">
    <source>
        <dbReference type="ARBA" id="ARBA00023015"/>
    </source>
</evidence>
<comment type="caution">
    <text evidence="8">The sequence shown here is derived from an EMBL/GenBank/DDBJ whole genome shotgun (WGS) entry which is preliminary data.</text>
</comment>
<dbReference type="InterPro" id="IPR016032">
    <property type="entry name" value="Sig_transdc_resp-reg_C-effctor"/>
</dbReference>
<dbReference type="GO" id="GO:0006355">
    <property type="term" value="P:regulation of DNA-templated transcription"/>
    <property type="evidence" value="ECO:0007669"/>
    <property type="project" value="InterPro"/>
</dbReference>
<dbReference type="Pfam" id="PF00072">
    <property type="entry name" value="Response_reg"/>
    <property type="match status" value="1"/>
</dbReference>
<feature type="domain" description="Response regulatory" evidence="7">
    <location>
        <begin position="5"/>
        <end position="123"/>
    </location>
</feature>
<keyword evidence="9" id="KW-1185">Reference proteome</keyword>
<dbReference type="OrthoDB" id="9808843at2"/>
<dbReference type="CDD" id="cd17535">
    <property type="entry name" value="REC_NarL-like"/>
    <property type="match status" value="1"/>
</dbReference>
<dbReference type="InterPro" id="IPR011006">
    <property type="entry name" value="CheY-like_superfamily"/>
</dbReference>
<sequence>MKTIRVLIADDQPLVREGLRATLGGMSPIEIVGEARDGLEAVRLARRMRPDVLLMDITMPRMTGLEATAEICGPDGVEGVKVVILTMFDQDEHVFTALRAGASGFIVKDAPATKVAEAVQTVARGEALLSPTVTRRLIGEFSRRPHLSPATASAMSTLTGREVDVFKLLVRGFSNEDMARMLSLGESTIKSHVQHLYQKLGVRDRVQIVIFAYEHGLLRPGIGATTLDGGS</sequence>
<reference evidence="8 9" key="1">
    <citation type="submission" date="2018-08" db="EMBL/GenBank/DDBJ databases">
        <title>Sequencing the genomes of 1000 actinobacteria strains.</title>
        <authorList>
            <person name="Klenk H.-P."/>
        </authorList>
    </citation>
    <scope>NUCLEOTIDE SEQUENCE [LARGE SCALE GENOMIC DNA]</scope>
    <source>
        <strain evidence="8 9">DSM 43927</strain>
    </source>
</reference>
<keyword evidence="3" id="KW-0238">DNA-binding</keyword>
<keyword evidence="2" id="KW-0805">Transcription regulation</keyword>
<dbReference type="PANTHER" id="PTHR43214:SF24">
    <property type="entry name" value="TRANSCRIPTIONAL REGULATORY PROTEIN NARL-RELATED"/>
    <property type="match status" value="1"/>
</dbReference>
<dbReference type="AlphaFoldDB" id="A0A3D9SNR6"/>
<evidence type="ECO:0000313" key="8">
    <source>
        <dbReference type="EMBL" id="REE97579.1"/>
    </source>
</evidence>
<feature type="modified residue" description="4-aspartylphosphate" evidence="5">
    <location>
        <position position="56"/>
    </location>
</feature>
<keyword evidence="1 5" id="KW-0597">Phosphoprotein</keyword>
<dbReference type="EMBL" id="QTTT01000001">
    <property type="protein sequence ID" value="REE97579.1"/>
    <property type="molecule type" value="Genomic_DNA"/>
</dbReference>
<gene>
    <name evidence="8" type="ORF">DFJ69_3052</name>
</gene>